<comment type="caution">
    <text evidence="3">The sequence shown here is derived from an EMBL/GenBank/DDBJ whole genome shotgun (WGS) entry which is preliminary data.</text>
</comment>
<protein>
    <submittedName>
        <fullName evidence="3">Uncharacterized protein</fullName>
    </submittedName>
</protein>
<feature type="region of interest" description="Disordered" evidence="2">
    <location>
        <begin position="278"/>
        <end position="308"/>
    </location>
</feature>
<feature type="region of interest" description="Disordered" evidence="2">
    <location>
        <begin position="324"/>
        <end position="356"/>
    </location>
</feature>
<proteinExistence type="predicted"/>
<evidence type="ECO:0000256" key="1">
    <source>
        <dbReference type="SAM" id="Coils"/>
    </source>
</evidence>
<evidence type="ECO:0000256" key="2">
    <source>
        <dbReference type="SAM" id="MobiDB-lite"/>
    </source>
</evidence>
<keyword evidence="4" id="KW-1185">Reference proteome</keyword>
<sequence length="460" mass="52396">MQQATHDLLLQKNTALTNEVKIQHTTLKEIQATHDSLLQKSTALTSEVKTQQAIHDMLQQNTTTFEIEVERQQTTYDSLMQKNTALTSEVEIQHATLKKIHHLQEQQQAKHDSLQQKGTTLTSEIEMQQATLETIHHLQEQQQTTHDSLLQKNTTLTREIKIQRTTHDSLLQKNTALTSEVKMQQATQQATLQEICRLQTIYNIRKEQLQAGCNQLRAERQLIQRELEKEQRVYDLLKADCNKLQVVHQQLQNYIKTDEATNNLALLLRNIQRNTDMSVITPSYSPDPMHHNPDSNAPHPTHHTVPEPSFGLDALAIAALQARSDANRQTGNNQVKTSDPPATSRMSRPAPTRKQNQNVSLQCYAVHIGPYTAAIMTNRAITEPNRLKLVGKEDLFHNVTLVKSIERIMACILSAIIKRLVQINMIFHLTINIYYPRYSADIDIVIPPATTEKSKDTTSH</sequence>
<gene>
    <name evidence="3" type="ORF">BC936DRAFT_140880</name>
</gene>
<evidence type="ECO:0000313" key="3">
    <source>
        <dbReference type="EMBL" id="RUO97157.1"/>
    </source>
</evidence>
<dbReference type="AlphaFoldDB" id="A0A433A393"/>
<organism evidence="3 4">
    <name type="scientific">Jimgerdemannia flammicorona</name>
    <dbReference type="NCBI Taxonomy" id="994334"/>
    <lineage>
        <taxon>Eukaryota</taxon>
        <taxon>Fungi</taxon>
        <taxon>Fungi incertae sedis</taxon>
        <taxon>Mucoromycota</taxon>
        <taxon>Mucoromycotina</taxon>
        <taxon>Endogonomycetes</taxon>
        <taxon>Endogonales</taxon>
        <taxon>Endogonaceae</taxon>
        <taxon>Jimgerdemannia</taxon>
    </lineage>
</organism>
<dbReference type="EMBL" id="RBNI01018187">
    <property type="protein sequence ID" value="RUO97157.1"/>
    <property type="molecule type" value="Genomic_DNA"/>
</dbReference>
<evidence type="ECO:0000313" key="4">
    <source>
        <dbReference type="Proteomes" id="UP000268093"/>
    </source>
</evidence>
<dbReference type="Proteomes" id="UP000268093">
    <property type="component" value="Unassembled WGS sequence"/>
</dbReference>
<keyword evidence="1" id="KW-0175">Coiled coil</keyword>
<feature type="coiled-coil region" evidence="1">
    <location>
        <begin position="206"/>
        <end position="240"/>
    </location>
</feature>
<feature type="compositionally biased region" description="Polar residues" evidence="2">
    <location>
        <begin position="327"/>
        <end position="346"/>
    </location>
</feature>
<name>A0A433A393_9FUNG</name>
<accession>A0A433A393</accession>
<reference evidence="3 4" key="1">
    <citation type="journal article" date="2018" name="New Phytol.">
        <title>Phylogenomics of Endogonaceae and evolution of mycorrhizas within Mucoromycota.</title>
        <authorList>
            <person name="Chang Y."/>
            <person name="Desiro A."/>
            <person name="Na H."/>
            <person name="Sandor L."/>
            <person name="Lipzen A."/>
            <person name="Clum A."/>
            <person name="Barry K."/>
            <person name="Grigoriev I.V."/>
            <person name="Martin F.M."/>
            <person name="Stajich J.E."/>
            <person name="Smith M.E."/>
            <person name="Bonito G."/>
            <person name="Spatafora J.W."/>
        </authorList>
    </citation>
    <scope>NUCLEOTIDE SEQUENCE [LARGE SCALE GENOMIC DNA]</scope>
    <source>
        <strain evidence="3 4">GMNB39</strain>
    </source>
</reference>